<feature type="compositionally biased region" description="Polar residues" evidence="1">
    <location>
        <begin position="84"/>
        <end position="95"/>
    </location>
</feature>
<comment type="caution">
    <text evidence="3">The sequence shown here is derived from an EMBL/GenBank/DDBJ whole genome shotgun (WGS) entry which is preliminary data.</text>
</comment>
<name>A0ABD2ZTU4_9GENT</name>
<evidence type="ECO:0000256" key="2">
    <source>
        <dbReference type="SAM" id="Phobius"/>
    </source>
</evidence>
<sequence>MDHGFPQHGVVLFIYFLAVNIIISLLVMQSDGRYLRPSDHGLSYQDTSQPTKDTVQEMVSFFNGGKTVSLPEAKNMSSTGGGYSSRSDPATTWWNNREKRRSRDVQKSHVREILLVTSLVCGLSGVVLLVVSAFLFLLRYRKQRLQLEVQRSKERSLSTSASTSQLPSALENK</sequence>
<dbReference type="AlphaFoldDB" id="A0ABD2ZTU4"/>
<evidence type="ECO:0000313" key="3">
    <source>
        <dbReference type="EMBL" id="KAL3522856.1"/>
    </source>
</evidence>
<gene>
    <name evidence="3" type="ORF">ACH5RR_015690</name>
</gene>
<feature type="transmembrane region" description="Helical" evidence="2">
    <location>
        <begin position="113"/>
        <end position="138"/>
    </location>
</feature>
<keyword evidence="2" id="KW-0472">Membrane</keyword>
<accession>A0ABD2ZTU4</accession>
<keyword evidence="2" id="KW-0812">Transmembrane</keyword>
<evidence type="ECO:0000256" key="1">
    <source>
        <dbReference type="SAM" id="MobiDB-lite"/>
    </source>
</evidence>
<organism evidence="3 4">
    <name type="scientific">Cinchona calisaya</name>
    <dbReference type="NCBI Taxonomy" id="153742"/>
    <lineage>
        <taxon>Eukaryota</taxon>
        <taxon>Viridiplantae</taxon>
        <taxon>Streptophyta</taxon>
        <taxon>Embryophyta</taxon>
        <taxon>Tracheophyta</taxon>
        <taxon>Spermatophyta</taxon>
        <taxon>Magnoliopsida</taxon>
        <taxon>eudicotyledons</taxon>
        <taxon>Gunneridae</taxon>
        <taxon>Pentapetalae</taxon>
        <taxon>asterids</taxon>
        <taxon>lamiids</taxon>
        <taxon>Gentianales</taxon>
        <taxon>Rubiaceae</taxon>
        <taxon>Cinchonoideae</taxon>
        <taxon>Cinchoneae</taxon>
        <taxon>Cinchona</taxon>
    </lineage>
</organism>
<dbReference type="PANTHER" id="PTHR37189:SF4">
    <property type="entry name" value="TRANSMEMBRANE PROTEIN"/>
    <property type="match status" value="1"/>
</dbReference>
<keyword evidence="2" id="KW-1133">Transmembrane helix</keyword>
<keyword evidence="4" id="KW-1185">Reference proteome</keyword>
<feature type="transmembrane region" description="Helical" evidence="2">
    <location>
        <begin position="9"/>
        <end position="28"/>
    </location>
</feature>
<protein>
    <submittedName>
        <fullName evidence="3">Uncharacterized protein</fullName>
    </submittedName>
</protein>
<reference evidence="3 4" key="1">
    <citation type="submission" date="2024-11" db="EMBL/GenBank/DDBJ databases">
        <title>A near-complete genome assembly of Cinchona calisaya.</title>
        <authorList>
            <person name="Lian D.C."/>
            <person name="Zhao X.W."/>
            <person name="Wei L."/>
        </authorList>
    </citation>
    <scope>NUCLEOTIDE SEQUENCE [LARGE SCALE GENOMIC DNA]</scope>
    <source>
        <tissue evidence="3">Nenye</tissue>
    </source>
</reference>
<dbReference type="EMBL" id="JBJUIK010000007">
    <property type="protein sequence ID" value="KAL3522856.1"/>
    <property type="molecule type" value="Genomic_DNA"/>
</dbReference>
<evidence type="ECO:0000313" key="4">
    <source>
        <dbReference type="Proteomes" id="UP001630127"/>
    </source>
</evidence>
<feature type="region of interest" description="Disordered" evidence="1">
    <location>
        <begin position="73"/>
        <end position="95"/>
    </location>
</feature>
<proteinExistence type="predicted"/>
<dbReference type="PANTHER" id="PTHR37189">
    <property type="entry name" value="CONCANAVALIN A-LIKE LECTIN/GLUCANASE DOMAIN-CONTAINING PROTEIN-RELATED"/>
    <property type="match status" value="1"/>
</dbReference>
<dbReference type="Proteomes" id="UP001630127">
    <property type="component" value="Unassembled WGS sequence"/>
</dbReference>